<keyword evidence="4" id="KW-0456">Lyase</keyword>
<dbReference type="GO" id="GO:0008124">
    <property type="term" value="F:4-alpha-hydroxytetrahydrobiopterin dehydratase activity"/>
    <property type="evidence" value="ECO:0007669"/>
    <property type="project" value="UniProtKB-EC"/>
</dbReference>
<gene>
    <name evidence="5" type="ORF">IPP15_12875</name>
</gene>
<dbReference type="GO" id="GO:0006729">
    <property type="term" value="P:tetrahydrobiopterin biosynthetic process"/>
    <property type="evidence" value="ECO:0007669"/>
    <property type="project" value="InterPro"/>
</dbReference>
<proteinExistence type="inferred from homology"/>
<comment type="caution">
    <text evidence="5">The sequence shown here is derived from an EMBL/GenBank/DDBJ whole genome shotgun (WGS) entry which is preliminary data.</text>
</comment>
<evidence type="ECO:0000256" key="2">
    <source>
        <dbReference type="ARBA" id="ARBA00006472"/>
    </source>
</evidence>
<dbReference type="InterPro" id="IPR036428">
    <property type="entry name" value="PCD_sf"/>
</dbReference>
<dbReference type="PANTHER" id="PTHR12599">
    <property type="entry name" value="PTERIN-4-ALPHA-CARBINOLAMINE DEHYDRATASE"/>
    <property type="match status" value="1"/>
</dbReference>
<evidence type="ECO:0000256" key="4">
    <source>
        <dbReference type="ARBA" id="ARBA00023239"/>
    </source>
</evidence>
<sequence length="83" mass="9825">MWTEINNKLTAEFTFEDFVQAWAFMTEVAMLAERKNHHPEWTNVWNKVAISLSTHDAGDVVTEKDRKLADGISKIYERYQYRT</sequence>
<evidence type="ECO:0000313" key="6">
    <source>
        <dbReference type="Proteomes" id="UP000808337"/>
    </source>
</evidence>
<dbReference type="SUPFAM" id="SSF55248">
    <property type="entry name" value="PCD-like"/>
    <property type="match status" value="1"/>
</dbReference>
<accession>A0A9D7XNE4</accession>
<evidence type="ECO:0000313" key="5">
    <source>
        <dbReference type="EMBL" id="MBK9983274.1"/>
    </source>
</evidence>
<dbReference type="InterPro" id="IPR001533">
    <property type="entry name" value="Pterin_deHydtase"/>
</dbReference>
<protein>
    <recommendedName>
        <fullName evidence="3">4a-hydroxytetrahydrobiopterin dehydratase</fullName>
        <ecNumber evidence="3">4.2.1.96</ecNumber>
    </recommendedName>
</protein>
<dbReference type="Pfam" id="PF01329">
    <property type="entry name" value="Pterin_4a"/>
    <property type="match status" value="1"/>
</dbReference>
<dbReference type="Gene3D" id="3.30.1360.20">
    <property type="entry name" value="Transcriptional coactivator/pterin dehydratase"/>
    <property type="match status" value="1"/>
</dbReference>
<dbReference type="EC" id="4.2.1.96" evidence="3"/>
<evidence type="ECO:0000256" key="1">
    <source>
        <dbReference type="ARBA" id="ARBA00001554"/>
    </source>
</evidence>
<evidence type="ECO:0000256" key="3">
    <source>
        <dbReference type="ARBA" id="ARBA00013252"/>
    </source>
</evidence>
<comment type="catalytic activity">
    <reaction evidence="1">
        <text>(4aS,6R)-4a-hydroxy-L-erythro-5,6,7,8-tetrahydrobiopterin = (6R)-L-erythro-6,7-dihydrobiopterin + H2O</text>
        <dbReference type="Rhea" id="RHEA:11920"/>
        <dbReference type="ChEBI" id="CHEBI:15377"/>
        <dbReference type="ChEBI" id="CHEBI:15642"/>
        <dbReference type="ChEBI" id="CHEBI:43120"/>
        <dbReference type="EC" id="4.2.1.96"/>
    </reaction>
</comment>
<dbReference type="PANTHER" id="PTHR12599:SF0">
    <property type="entry name" value="PTERIN-4-ALPHA-CARBINOLAMINE DEHYDRATASE"/>
    <property type="match status" value="1"/>
</dbReference>
<organism evidence="5 6">
    <name type="scientific">Candidatus Opimibacter skivensis</name>
    <dbReference type="NCBI Taxonomy" id="2982028"/>
    <lineage>
        <taxon>Bacteria</taxon>
        <taxon>Pseudomonadati</taxon>
        <taxon>Bacteroidota</taxon>
        <taxon>Saprospiria</taxon>
        <taxon>Saprospirales</taxon>
        <taxon>Saprospiraceae</taxon>
        <taxon>Candidatus Opimibacter</taxon>
    </lineage>
</organism>
<reference evidence="5 6" key="1">
    <citation type="submission" date="2020-10" db="EMBL/GenBank/DDBJ databases">
        <title>Connecting structure to function with the recovery of over 1000 high-quality activated sludge metagenome-assembled genomes encoding full-length rRNA genes using long-read sequencing.</title>
        <authorList>
            <person name="Singleton C.M."/>
            <person name="Petriglieri F."/>
            <person name="Kristensen J.M."/>
            <person name="Kirkegaard R.H."/>
            <person name="Michaelsen T.Y."/>
            <person name="Andersen M.H."/>
            <person name="Karst S.M."/>
            <person name="Dueholm M.S."/>
            <person name="Nielsen P.H."/>
            <person name="Albertsen M."/>
        </authorList>
    </citation>
    <scope>NUCLEOTIDE SEQUENCE [LARGE SCALE GENOMIC DNA]</scope>
    <source>
        <strain evidence="5">Ribe_18-Q3-R11-54_MAXAC.273</strain>
    </source>
</reference>
<name>A0A9D7XNE4_9BACT</name>
<dbReference type="AlphaFoldDB" id="A0A9D7XNE4"/>
<comment type="similarity">
    <text evidence="2">Belongs to the pterin-4-alpha-carbinolamine dehydratase family.</text>
</comment>
<dbReference type="Proteomes" id="UP000808337">
    <property type="component" value="Unassembled WGS sequence"/>
</dbReference>
<dbReference type="EMBL" id="JADKGY010000014">
    <property type="protein sequence ID" value="MBK9983274.1"/>
    <property type="molecule type" value="Genomic_DNA"/>
</dbReference>